<dbReference type="EMBL" id="PDLM01000006">
    <property type="protein sequence ID" value="RDW75529.1"/>
    <property type="molecule type" value="Genomic_DNA"/>
</dbReference>
<keyword evidence="3" id="KW-1185">Reference proteome</keyword>
<dbReference type="InterPro" id="IPR013120">
    <property type="entry name" value="FAR_NAD-bd"/>
</dbReference>
<feature type="domain" description="Thioester reductase (TE)" evidence="1">
    <location>
        <begin position="8"/>
        <end position="80"/>
    </location>
</feature>
<dbReference type="AlphaFoldDB" id="A0A3D8RN95"/>
<gene>
    <name evidence="2" type="ORF">BP6252_06671</name>
</gene>
<organism evidence="2 3">
    <name type="scientific">Coleophoma cylindrospora</name>
    <dbReference type="NCBI Taxonomy" id="1849047"/>
    <lineage>
        <taxon>Eukaryota</taxon>
        <taxon>Fungi</taxon>
        <taxon>Dikarya</taxon>
        <taxon>Ascomycota</taxon>
        <taxon>Pezizomycotina</taxon>
        <taxon>Leotiomycetes</taxon>
        <taxon>Helotiales</taxon>
        <taxon>Dermateaceae</taxon>
        <taxon>Coleophoma</taxon>
    </lineage>
</organism>
<dbReference type="STRING" id="1849047.A0A3D8RN95"/>
<dbReference type="Gene3D" id="3.40.50.720">
    <property type="entry name" value="NAD(P)-binding Rossmann-like Domain"/>
    <property type="match status" value="2"/>
</dbReference>
<sequence length="305" mass="33404">MLSVFLFGATGYLGGTVLTDLEKAGVYDITCLVRPNRESSMKQRKSAILLGSHSDLELIENACARMDIVINAATSDDLELTRAINCGLRRARESGRKGLLVHISGTQLIESEPTGKLEDVPKVVRADVAGEIIASIICPGVIFGRGTGPFKTFSSPFPNIVRLALRHKQVMYAGDGTNIWCHVYVQDVSNMIMMLIKVNLDAKEPAGFERFYLHGAESGEHQKLKLSIELGTILHEKGLVLDPQPLAVPADDSRAPSWANRTTARCLANRARQQLGWTPMLLLEDVFETEISDILSTVRCEITGS</sequence>
<accession>A0A3D8RN95</accession>
<dbReference type="PANTHER" id="PTHR48079">
    <property type="entry name" value="PROTEIN YEEZ"/>
    <property type="match status" value="1"/>
</dbReference>
<dbReference type="Gene3D" id="3.90.25.10">
    <property type="entry name" value="UDP-galactose 4-epimerase, domain 1"/>
    <property type="match status" value="1"/>
</dbReference>
<dbReference type="SUPFAM" id="SSF51735">
    <property type="entry name" value="NAD(P)-binding Rossmann-fold domains"/>
    <property type="match status" value="1"/>
</dbReference>
<evidence type="ECO:0000313" key="2">
    <source>
        <dbReference type="EMBL" id="RDW75529.1"/>
    </source>
</evidence>
<dbReference type="InterPro" id="IPR051783">
    <property type="entry name" value="NAD(P)-dependent_oxidoreduct"/>
</dbReference>
<dbReference type="Proteomes" id="UP000256645">
    <property type="component" value="Unassembled WGS sequence"/>
</dbReference>
<protein>
    <recommendedName>
        <fullName evidence="1">Thioester reductase (TE) domain-containing protein</fullName>
    </recommendedName>
</protein>
<comment type="caution">
    <text evidence="2">The sequence shown here is derived from an EMBL/GenBank/DDBJ whole genome shotgun (WGS) entry which is preliminary data.</text>
</comment>
<dbReference type="GO" id="GO:0004029">
    <property type="term" value="F:aldehyde dehydrogenase (NAD+) activity"/>
    <property type="evidence" value="ECO:0007669"/>
    <property type="project" value="TreeGrafter"/>
</dbReference>
<dbReference type="InterPro" id="IPR036291">
    <property type="entry name" value="NAD(P)-bd_dom_sf"/>
</dbReference>
<evidence type="ECO:0000313" key="3">
    <source>
        <dbReference type="Proteomes" id="UP000256645"/>
    </source>
</evidence>
<dbReference type="Pfam" id="PF07993">
    <property type="entry name" value="NAD_binding_4"/>
    <property type="match status" value="1"/>
</dbReference>
<dbReference type="OrthoDB" id="10262413at2759"/>
<proteinExistence type="predicted"/>
<dbReference type="PANTHER" id="PTHR48079:SF6">
    <property type="entry name" value="NAD(P)-BINDING DOMAIN-CONTAINING PROTEIN-RELATED"/>
    <property type="match status" value="1"/>
</dbReference>
<evidence type="ECO:0000259" key="1">
    <source>
        <dbReference type="Pfam" id="PF07993"/>
    </source>
</evidence>
<reference evidence="2 3" key="1">
    <citation type="journal article" date="2018" name="IMA Fungus">
        <title>IMA Genome-F 9: Draft genome sequence of Annulohypoxylon stygium, Aspergillus mulundensis, Berkeleyomyces basicola (syn. Thielaviopsis basicola), Ceratocystis smalleyi, two Cercospora beticola strains, Coleophoma cylindrospora, Fusarium fracticaudum, Phialophora cf. hyalina, and Morchella septimelata.</title>
        <authorList>
            <person name="Wingfield B.D."/>
            <person name="Bills G.F."/>
            <person name="Dong Y."/>
            <person name="Huang W."/>
            <person name="Nel W.J."/>
            <person name="Swalarsk-Parry B.S."/>
            <person name="Vaghefi N."/>
            <person name="Wilken P.M."/>
            <person name="An Z."/>
            <person name="de Beer Z.W."/>
            <person name="De Vos L."/>
            <person name="Chen L."/>
            <person name="Duong T.A."/>
            <person name="Gao Y."/>
            <person name="Hammerbacher A."/>
            <person name="Kikkert J.R."/>
            <person name="Li Y."/>
            <person name="Li H."/>
            <person name="Li K."/>
            <person name="Li Q."/>
            <person name="Liu X."/>
            <person name="Ma X."/>
            <person name="Naidoo K."/>
            <person name="Pethybridge S.J."/>
            <person name="Sun J."/>
            <person name="Steenkamp E.T."/>
            <person name="van der Nest M.A."/>
            <person name="van Wyk S."/>
            <person name="Wingfield M.J."/>
            <person name="Xiong C."/>
            <person name="Yue Q."/>
            <person name="Zhang X."/>
        </authorList>
    </citation>
    <scope>NUCLEOTIDE SEQUENCE [LARGE SCALE GENOMIC DNA]</scope>
    <source>
        <strain evidence="2 3">BP6252</strain>
    </source>
</reference>
<name>A0A3D8RN95_9HELO</name>
<dbReference type="GO" id="GO:0005737">
    <property type="term" value="C:cytoplasm"/>
    <property type="evidence" value="ECO:0007669"/>
    <property type="project" value="TreeGrafter"/>
</dbReference>